<feature type="transmembrane region" description="Helical" evidence="8">
    <location>
        <begin position="169"/>
        <end position="190"/>
    </location>
</feature>
<feature type="transmembrane region" description="Helical" evidence="8">
    <location>
        <begin position="421"/>
        <end position="440"/>
    </location>
</feature>
<evidence type="ECO:0000256" key="8">
    <source>
        <dbReference type="SAM" id="Phobius"/>
    </source>
</evidence>
<feature type="transmembrane region" description="Helical" evidence="8">
    <location>
        <begin position="351"/>
        <end position="376"/>
    </location>
</feature>
<feature type="transmembrane region" description="Helical" evidence="8">
    <location>
        <begin position="112"/>
        <end position="132"/>
    </location>
</feature>
<evidence type="ECO:0000256" key="5">
    <source>
        <dbReference type="ARBA" id="ARBA00022692"/>
    </source>
</evidence>
<dbReference type="PANTHER" id="PTHR48021">
    <property type="match status" value="1"/>
</dbReference>
<organism evidence="10 11">
    <name type="scientific">Manduca sexta</name>
    <name type="common">Tobacco hawkmoth</name>
    <name type="synonym">Tobacco hornworm</name>
    <dbReference type="NCBI Taxonomy" id="7130"/>
    <lineage>
        <taxon>Eukaryota</taxon>
        <taxon>Metazoa</taxon>
        <taxon>Ecdysozoa</taxon>
        <taxon>Arthropoda</taxon>
        <taxon>Hexapoda</taxon>
        <taxon>Insecta</taxon>
        <taxon>Pterygota</taxon>
        <taxon>Neoptera</taxon>
        <taxon>Endopterygota</taxon>
        <taxon>Lepidoptera</taxon>
        <taxon>Glossata</taxon>
        <taxon>Ditrysia</taxon>
        <taxon>Bombycoidea</taxon>
        <taxon>Sphingidae</taxon>
        <taxon>Sphinginae</taxon>
        <taxon>Sphingini</taxon>
        <taxon>Manduca</taxon>
    </lineage>
</organism>
<feature type="domain" description="Major facilitator superfamily (MFS) profile" evidence="9">
    <location>
        <begin position="451"/>
        <end position="873"/>
    </location>
</feature>
<feature type="transmembrane region" description="Helical" evidence="8">
    <location>
        <begin position="1172"/>
        <end position="1194"/>
    </location>
</feature>
<dbReference type="FunFam" id="1.20.1250.20:FF:000218">
    <property type="entry name" value="facilitated trehalose transporter Tret1"/>
    <property type="match status" value="3"/>
</dbReference>
<dbReference type="InterPro" id="IPR005828">
    <property type="entry name" value="MFS_sugar_transport-like"/>
</dbReference>
<keyword evidence="2" id="KW-0813">Transport</keyword>
<feature type="transmembrane region" description="Helical" evidence="8">
    <location>
        <begin position="944"/>
        <end position="962"/>
    </location>
</feature>
<feature type="transmembrane region" description="Helical" evidence="8">
    <location>
        <begin position="914"/>
        <end position="932"/>
    </location>
</feature>
<keyword evidence="7 8" id="KW-0472">Membrane</keyword>
<keyword evidence="11" id="KW-1185">Reference proteome</keyword>
<feature type="transmembrane region" description="Helical" evidence="8">
    <location>
        <begin position="12"/>
        <end position="38"/>
    </location>
</feature>
<evidence type="ECO:0000256" key="1">
    <source>
        <dbReference type="ARBA" id="ARBA00004651"/>
    </source>
</evidence>
<feature type="transmembrane region" description="Helical" evidence="8">
    <location>
        <begin position="1145"/>
        <end position="1165"/>
    </location>
</feature>
<evidence type="ECO:0000259" key="9">
    <source>
        <dbReference type="PROSITE" id="PS50850"/>
    </source>
</evidence>
<dbReference type="PANTHER" id="PTHR48021:SF47">
    <property type="entry name" value="GH17672P"/>
    <property type="match status" value="1"/>
</dbReference>
<keyword evidence="4" id="KW-0762">Sugar transport</keyword>
<feature type="transmembrane region" description="Helical" evidence="8">
    <location>
        <begin position="87"/>
        <end position="106"/>
    </location>
</feature>
<feature type="transmembrane region" description="Helical" evidence="8">
    <location>
        <begin position="851"/>
        <end position="869"/>
    </location>
</feature>
<feature type="transmembrane region" description="Helical" evidence="8">
    <location>
        <begin position="452"/>
        <end position="473"/>
    </location>
</feature>
<feature type="transmembrane region" description="Helical" evidence="8">
    <location>
        <begin position="1026"/>
        <end position="1047"/>
    </location>
</feature>
<feature type="transmembrane region" description="Helical" evidence="8">
    <location>
        <begin position="548"/>
        <end position="569"/>
    </location>
</feature>
<feature type="transmembrane region" description="Helical" evidence="8">
    <location>
        <begin position="720"/>
        <end position="740"/>
    </location>
</feature>
<feature type="transmembrane region" description="Helical" evidence="8">
    <location>
        <begin position="581"/>
        <end position="599"/>
    </location>
</feature>
<keyword evidence="3" id="KW-1003">Cell membrane</keyword>
<feature type="transmembrane region" description="Helical" evidence="8">
    <location>
        <begin position="1251"/>
        <end position="1270"/>
    </location>
</feature>
<feature type="transmembrane region" description="Helical" evidence="8">
    <location>
        <begin position="1001"/>
        <end position="1020"/>
    </location>
</feature>
<evidence type="ECO:0000256" key="3">
    <source>
        <dbReference type="ARBA" id="ARBA00022475"/>
    </source>
</evidence>
<keyword evidence="6 8" id="KW-1133">Transmembrane helix</keyword>
<dbReference type="InterPro" id="IPR020846">
    <property type="entry name" value="MFS_dom"/>
</dbReference>
<feature type="transmembrane region" description="Helical" evidence="8">
    <location>
        <begin position="1107"/>
        <end position="1133"/>
    </location>
</feature>
<feature type="transmembrane region" description="Helical" evidence="8">
    <location>
        <begin position="1276"/>
        <end position="1294"/>
    </location>
</feature>
<feature type="transmembrane region" description="Helical" evidence="8">
    <location>
        <begin position="876"/>
        <end position="894"/>
    </location>
</feature>
<feature type="transmembrane region" description="Helical" evidence="8">
    <location>
        <begin position="522"/>
        <end position="542"/>
    </location>
</feature>
<reference evidence="10" key="1">
    <citation type="journal article" date="2016" name="Insect Biochem. Mol. Biol.">
        <title>Multifaceted biological insights from a draft genome sequence of the tobacco hornworm moth, Manduca sexta.</title>
        <authorList>
            <person name="Kanost M.R."/>
            <person name="Arrese E.L."/>
            <person name="Cao X."/>
            <person name="Chen Y.R."/>
            <person name="Chellapilla S."/>
            <person name="Goldsmith M.R."/>
            <person name="Grosse-Wilde E."/>
            <person name="Heckel D.G."/>
            <person name="Herndon N."/>
            <person name="Jiang H."/>
            <person name="Papanicolaou A."/>
            <person name="Qu J."/>
            <person name="Soulages J.L."/>
            <person name="Vogel H."/>
            <person name="Walters J."/>
            <person name="Waterhouse R.M."/>
            <person name="Ahn S.J."/>
            <person name="Almeida F.C."/>
            <person name="An C."/>
            <person name="Aqrawi P."/>
            <person name="Bretschneider A."/>
            <person name="Bryant W.B."/>
            <person name="Bucks S."/>
            <person name="Chao H."/>
            <person name="Chevignon G."/>
            <person name="Christen J.M."/>
            <person name="Clarke D.F."/>
            <person name="Dittmer N.T."/>
            <person name="Ferguson L.C.F."/>
            <person name="Garavelou S."/>
            <person name="Gordon K.H.J."/>
            <person name="Gunaratna R.T."/>
            <person name="Han Y."/>
            <person name="Hauser F."/>
            <person name="He Y."/>
            <person name="Heidel-Fischer H."/>
            <person name="Hirsh A."/>
            <person name="Hu Y."/>
            <person name="Jiang H."/>
            <person name="Kalra D."/>
            <person name="Klinner C."/>
            <person name="Konig C."/>
            <person name="Kovar C."/>
            <person name="Kroll A.R."/>
            <person name="Kuwar S.S."/>
            <person name="Lee S.L."/>
            <person name="Lehman R."/>
            <person name="Li K."/>
            <person name="Li Z."/>
            <person name="Liang H."/>
            <person name="Lovelace S."/>
            <person name="Lu Z."/>
            <person name="Mansfield J.H."/>
            <person name="McCulloch K.J."/>
            <person name="Mathew T."/>
            <person name="Morton B."/>
            <person name="Muzny D.M."/>
            <person name="Neunemann D."/>
            <person name="Ongeri F."/>
            <person name="Pauchet Y."/>
            <person name="Pu L.L."/>
            <person name="Pyrousis I."/>
            <person name="Rao X.J."/>
            <person name="Redding A."/>
            <person name="Roesel C."/>
            <person name="Sanchez-Gracia A."/>
            <person name="Schaack S."/>
            <person name="Shukla A."/>
            <person name="Tetreau G."/>
            <person name="Wang Y."/>
            <person name="Xiong G.H."/>
            <person name="Traut W."/>
            <person name="Walsh T.K."/>
            <person name="Worley K.C."/>
            <person name="Wu D."/>
            <person name="Wu W."/>
            <person name="Wu Y.Q."/>
            <person name="Zhang X."/>
            <person name="Zou Z."/>
            <person name="Zucker H."/>
            <person name="Briscoe A.D."/>
            <person name="Burmester T."/>
            <person name="Clem R.J."/>
            <person name="Feyereisen R."/>
            <person name="Grimmelikhuijzen C.J.P."/>
            <person name="Hamodrakas S.J."/>
            <person name="Hansson B.S."/>
            <person name="Huguet E."/>
            <person name="Jermiin L.S."/>
            <person name="Lan Q."/>
            <person name="Lehman H.K."/>
            <person name="Lorenzen M."/>
            <person name="Merzendorfer H."/>
            <person name="Michalopoulos I."/>
            <person name="Morton D.B."/>
            <person name="Muthukrishnan S."/>
            <person name="Oakeshott J.G."/>
            <person name="Palmer W."/>
            <person name="Park Y."/>
            <person name="Passarelli A.L."/>
            <person name="Rozas J."/>
            <person name="Schwartz L.M."/>
            <person name="Smith W."/>
            <person name="Southgate A."/>
            <person name="Vilcinskas A."/>
            <person name="Vogt R."/>
            <person name="Wang P."/>
            <person name="Werren J."/>
            <person name="Yu X.Q."/>
            <person name="Zhou J.J."/>
            <person name="Brown S.J."/>
            <person name="Scherer S.E."/>
            <person name="Richards S."/>
            <person name="Blissard G.W."/>
        </authorList>
    </citation>
    <scope>NUCLEOTIDE SEQUENCE</scope>
</reference>
<evidence type="ECO:0000256" key="4">
    <source>
        <dbReference type="ARBA" id="ARBA00022597"/>
    </source>
</evidence>
<evidence type="ECO:0000256" key="7">
    <source>
        <dbReference type="ARBA" id="ARBA00023136"/>
    </source>
</evidence>
<dbReference type="Proteomes" id="UP000791440">
    <property type="component" value="Unassembled WGS sequence"/>
</dbReference>
<feature type="transmembrane region" description="Helical" evidence="8">
    <location>
        <begin position="968"/>
        <end position="989"/>
    </location>
</feature>
<feature type="transmembrane region" description="Helical" evidence="8">
    <location>
        <begin position="824"/>
        <end position="845"/>
    </location>
</feature>
<dbReference type="GO" id="GO:0022857">
    <property type="term" value="F:transmembrane transporter activity"/>
    <property type="evidence" value="ECO:0007669"/>
    <property type="project" value="InterPro"/>
</dbReference>
<feature type="transmembrane region" description="Helical" evidence="8">
    <location>
        <begin position="144"/>
        <end position="163"/>
    </location>
</feature>
<keyword evidence="5 8" id="KW-0812">Transmembrane</keyword>
<gene>
    <name evidence="10" type="ORF">O3G_MSEX007007</name>
</gene>
<feature type="transmembrane region" description="Helical" evidence="8">
    <location>
        <begin position="388"/>
        <end position="415"/>
    </location>
</feature>
<dbReference type="EMBL" id="JH668402">
    <property type="protein sequence ID" value="KAG6451253.1"/>
    <property type="molecule type" value="Genomic_DNA"/>
</dbReference>
<dbReference type="PROSITE" id="PS00217">
    <property type="entry name" value="SUGAR_TRANSPORT_2"/>
    <property type="match status" value="3"/>
</dbReference>
<feature type="transmembrane region" description="Helical" evidence="8">
    <location>
        <begin position="1206"/>
        <end position="1231"/>
    </location>
</feature>
<dbReference type="InterPro" id="IPR050549">
    <property type="entry name" value="MFS_Trehalose_Transporter"/>
</dbReference>
<evidence type="ECO:0000313" key="11">
    <source>
        <dbReference type="Proteomes" id="UP000791440"/>
    </source>
</evidence>
<feature type="transmembrane region" description="Helical" evidence="8">
    <location>
        <begin position="286"/>
        <end position="306"/>
    </location>
</feature>
<dbReference type="InterPro" id="IPR005829">
    <property type="entry name" value="Sugar_transporter_CS"/>
</dbReference>
<feature type="transmembrane region" description="Helical" evidence="8">
    <location>
        <begin position="493"/>
        <end position="515"/>
    </location>
</feature>
<reference evidence="10" key="2">
    <citation type="submission" date="2020-12" db="EMBL/GenBank/DDBJ databases">
        <authorList>
            <person name="Kanost M."/>
        </authorList>
    </citation>
    <scope>NUCLEOTIDE SEQUENCE</scope>
</reference>
<accession>A0A921Z515</accession>
<protein>
    <recommendedName>
        <fullName evidence="9">Major facilitator superfamily (MFS) profile domain-containing protein</fullName>
    </recommendedName>
</protein>
<feature type="transmembrane region" description="Helical" evidence="8">
    <location>
        <begin position="256"/>
        <end position="280"/>
    </location>
</feature>
<feature type="transmembrane region" description="Helical" evidence="8">
    <location>
        <begin position="747"/>
        <end position="769"/>
    </location>
</feature>
<feature type="domain" description="Major facilitator superfamily (MFS) profile" evidence="9">
    <location>
        <begin position="15"/>
        <end position="443"/>
    </location>
</feature>
<comment type="caution">
    <text evidence="10">The sequence shown here is derived from an EMBL/GenBank/DDBJ whole genome shotgun (WGS) entry which is preliminary data.</text>
</comment>
<feature type="transmembrane region" description="Helical" evidence="8">
    <location>
        <begin position="318"/>
        <end position="339"/>
    </location>
</feature>
<comment type="subcellular location">
    <subcellularLocation>
        <location evidence="1">Cell membrane</location>
        <topology evidence="1">Multi-pass membrane protein</topology>
    </subcellularLocation>
</comment>
<evidence type="ECO:0000313" key="10">
    <source>
        <dbReference type="EMBL" id="KAG6451253.1"/>
    </source>
</evidence>
<name>A0A921Z515_MANSE</name>
<evidence type="ECO:0000256" key="6">
    <source>
        <dbReference type="ARBA" id="ARBA00022989"/>
    </source>
</evidence>
<evidence type="ECO:0000256" key="2">
    <source>
        <dbReference type="ARBA" id="ARBA00022448"/>
    </source>
</evidence>
<dbReference type="Pfam" id="PF00083">
    <property type="entry name" value="Sugar_tr"/>
    <property type="match status" value="3"/>
</dbReference>
<dbReference type="PROSITE" id="PS50850">
    <property type="entry name" value="MFS"/>
    <property type="match status" value="3"/>
</dbReference>
<dbReference type="GO" id="GO:0005886">
    <property type="term" value="C:plasma membrane"/>
    <property type="evidence" value="ECO:0007669"/>
    <property type="project" value="UniProtKB-SubCell"/>
</dbReference>
<feature type="transmembrane region" description="Helical" evidence="8">
    <location>
        <begin position="605"/>
        <end position="626"/>
    </location>
</feature>
<proteinExistence type="predicted"/>
<feature type="transmembrane region" description="Helical" evidence="8">
    <location>
        <begin position="789"/>
        <end position="812"/>
    </location>
</feature>
<feature type="transmembrane region" description="Helical" evidence="8">
    <location>
        <begin position="58"/>
        <end position="75"/>
    </location>
</feature>
<feature type="domain" description="Major facilitator superfamily (MFS) profile" evidence="9">
    <location>
        <begin position="872"/>
        <end position="1298"/>
    </location>
</feature>
<feature type="transmembrane region" description="Helical" evidence="8">
    <location>
        <begin position="683"/>
        <end position="705"/>
    </location>
</feature>
<sequence length="1311" mass="143346">MTPKMKVYWKKQLPVVACIYIGQMLVGYGLGWTAPVVLKILAGKSSIRDLYITEDETSWIGSALYLGTIASPYITTYVSDTSGRKPCLVLGGVVTLISFCLLAYAYNFAVMIFGRILCGLGTGIIFVVNFLYIAEITSTEMRGISLTVTGIFGTVGTFIVYSIGPLVSYVVVCYIGVGIAAVYIIGMNFIPETPVYQVLRGKENEAKQTLLELGREDEVDDILLTKLNVLWLWPVGNEWMEIFTNKTNRKALFITLSLYILQQMSGVISMIFFCTLIFGYNRNIMVGSYVAAVVLGITQIVGSSITPFFYERYGRRSLLLWSTGSCSVCMALVGLYFFLKDTAKPIVDYLGWLPLVVLIIFFLSYDFGFGIVPAVLLGEMFPPNLRGIGSAITITSSWLVGFGVTSTFAYMLMWLRTDTVFWIYTASCAAAFFFTAKFVPETKGKTFMEIQELLIYLGQSLCGYIGGWTAPIIPKYQDPNQTPLSDVITDEQASLVGSFVYLGVLLSSLLSGYLANKKGRKLCLMLGGFIGFLGQLLILLSVNLPMLVAARTIAGFGVGLIFNLNLVYLAEIASTNIRGSLLTGTGFFMSFGTLLVYSVGPFVSIAATCYIGLGIALVFTVGTYFIPESPVFKVLKGRNDEAIEILVQLDRSNDIKDIMASEDVNKTINYWDIIKVKTNRKSLLILIALFIFLSMSGSVTMLFYATSIFEMANMDLDSNISTIIIGVTLLASSCLSPLLVERVGRRFLLTASSALSSVFLALLGLYFFLENGNYPVVENIKWLPLLSMMGFFIVFNSGFAIIPSALTSELFASDMRSLGSAITLSFNWFFGFLTSMTFGFMVSALGGHAIFWMYSGICAAAFVFSLIFVPETKGKIYLGQMMVGYSMGWTAPVIPKLQDPELTPLPDVITDGEGSWIGSVLYIGTIIGPYVAGYFSNTIGRKPCLYMGGGVTLASFLFLALANRFYLIIIGRILVGLGSGTIAIVNLVYIGEIASTNIRGILLTASGIFGTFGTLVVYSVGPYIPYSATGYLGVALSFIYIAGVYFIPETPVFHILKGNETEARETLLSIGREEDIDKMISAKEDIPTPNKIQDWVEMFTIKSNRKAIFITLTLGILLQMSGVVAVIFFATTIFELAGSSIEPNIATIIIGVTQIVSSSIAPFFVERTGRKSLLLWSTGACCLSLAVLGIFFYLDHINHSSVPNIKWLPLASLILFFLSYDMGFGIIPGTFIGEMFRANVRSTGSTFSSTASWLVGFGVSTAFGYMLPALGGHVTFWIYSGSCALAFLFTVIFVPETKGKSLLEIEEMLSK</sequence>